<dbReference type="Proteomes" id="UP000196239">
    <property type="component" value="Chromosome 1"/>
</dbReference>
<evidence type="ECO:0000256" key="4">
    <source>
        <dbReference type="ARBA" id="ARBA00035229"/>
    </source>
</evidence>
<evidence type="ECO:0000256" key="1">
    <source>
        <dbReference type="ARBA" id="ARBA00008431"/>
    </source>
</evidence>
<dbReference type="EMBL" id="LN890280">
    <property type="protein sequence ID" value="CUR51103.1"/>
    <property type="molecule type" value="Genomic_DNA"/>
</dbReference>
<comment type="similarity">
    <text evidence="1">Belongs to the eukaryotic ribosomal protein eL32 family.</text>
</comment>
<evidence type="ECO:0000256" key="5">
    <source>
        <dbReference type="ARBA" id="ARBA00035377"/>
    </source>
</evidence>
<proteinExistence type="inferred from homology"/>
<dbReference type="Pfam" id="PF01655">
    <property type="entry name" value="Ribosomal_L32e"/>
    <property type="match status" value="1"/>
</dbReference>
<dbReference type="GO" id="GO:0006412">
    <property type="term" value="P:translation"/>
    <property type="evidence" value="ECO:0007669"/>
    <property type="project" value="InterPro"/>
</dbReference>
<dbReference type="KEGG" id="ndv:NDEV_0338"/>
<accession>A0A128A171</accession>
<dbReference type="InterPro" id="IPR001515">
    <property type="entry name" value="Ribosomal_eL32"/>
</dbReference>
<dbReference type="PANTHER" id="PTHR23413">
    <property type="entry name" value="60S RIBOSOMAL PROTEIN L32 AND DNA-DIRECTED RNA POLYMERASE II, SUBUNIT N"/>
    <property type="match status" value="1"/>
</dbReference>
<dbReference type="SMART" id="SM01393">
    <property type="entry name" value="Ribosomal_L32e"/>
    <property type="match status" value="1"/>
</dbReference>
<name>A0A128A171_9ARCH</name>
<dbReference type="PROSITE" id="PS00580">
    <property type="entry name" value="RIBOSOMAL_L32E"/>
    <property type="match status" value="1"/>
</dbReference>
<evidence type="ECO:0000313" key="7">
    <source>
        <dbReference type="Proteomes" id="UP000196239"/>
    </source>
</evidence>
<evidence type="ECO:0000256" key="3">
    <source>
        <dbReference type="ARBA" id="ARBA00023274"/>
    </source>
</evidence>
<keyword evidence="7" id="KW-1185">Reference proteome</keyword>
<dbReference type="SUPFAM" id="SSF52042">
    <property type="entry name" value="Ribosomal protein L32e"/>
    <property type="match status" value="1"/>
</dbReference>
<dbReference type="AlphaFoldDB" id="A0A128A171"/>
<dbReference type="InterPro" id="IPR036351">
    <property type="entry name" value="Ribosomal_eL32_sf"/>
</dbReference>
<keyword evidence="3" id="KW-0687">Ribonucleoprotein</keyword>
<dbReference type="InterPro" id="IPR018263">
    <property type="entry name" value="Ribosomal_eL32_CS"/>
</dbReference>
<reference evidence="7" key="1">
    <citation type="submission" date="2015-10" db="EMBL/GenBank/DDBJ databases">
        <authorList>
            <person name="Lehtovirta-Morley L.E."/>
            <person name="Vieille C."/>
        </authorList>
    </citation>
    <scope>NUCLEOTIDE SEQUENCE [LARGE SCALE GENOMIC DNA]</scope>
</reference>
<dbReference type="PANTHER" id="PTHR23413:SF1">
    <property type="entry name" value="RIBOSOMAL PROTEIN L32"/>
    <property type="match status" value="1"/>
</dbReference>
<dbReference type="GO" id="GO:0003735">
    <property type="term" value="F:structural constituent of ribosome"/>
    <property type="evidence" value="ECO:0007669"/>
    <property type="project" value="InterPro"/>
</dbReference>
<protein>
    <recommendedName>
        <fullName evidence="4">Large ribosomal subunit protein eL32</fullName>
    </recommendedName>
    <alternativeName>
        <fullName evidence="5">50S ribosomal protein L32e</fullName>
    </alternativeName>
</protein>
<gene>
    <name evidence="6" type="primary">rpl32e</name>
    <name evidence="6" type="ORF">NDEV_0338</name>
</gene>
<evidence type="ECO:0000313" key="6">
    <source>
        <dbReference type="EMBL" id="CUR51103.1"/>
    </source>
</evidence>
<sequence>MPINKEALELRKKVAEHRPDFVRQESWRYARLAETWRKPKGMDNHQRKQKKGWPALVRVGYGGPKIARGLHPSGFTDNLVYNLKDLEKLDPKKDGVRFGHGVGKKKRSEIITKALEKNFKVFNARVSASGSKS</sequence>
<keyword evidence="2 6" id="KW-0689">Ribosomal protein</keyword>
<dbReference type="InterPro" id="IPR023654">
    <property type="entry name" value="Ribosomal_eL32_arc"/>
</dbReference>
<organism evidence="6 7">
    <name type="scientific">Nitrosotalea devaniterrae</name>
    <dbReference type="NCBI Taxonomy" id="1078905"/>
    <lineage>
        <taxon>Archaea</taxon>
        <taxon>Nitrososphaerota</taxon>
        <taxon>Nitrososphaeria</taxon>
        <taxon>Nitrosotaleales</taxon>
        <taxon>Nitrosotaleaceae</taxon>
        <taxon>Nitrosotalea</taxon>
    </lineage>
</organism>
<dbReference type="GO" id="GO:0022625">
    <property type="term" value="C:cytosolic large ribosomal subunit"/>
    <property type="evidence" value="ECO:0007669"/>
    <property type="project" value="TreeGrafter"/>
</dbReference>
<evidence type="ECO:0000256" key="2">
    <source>
        <dbReference type="ARBA" id="ARBA00022980"/>
    </source>
</evidence>
<dbReference type="CDD" id="cd00513">
    <property type="entry name" value="Ribosomal_L32_L32e"/>
    <property type="match status" value="1"/>
</dbReference>
<dbReference type="NCBIfam" id="NF006332">
    <property type="entry name" value="PRK08562.1"/>
    <property type="match status" value="1"/>
</dbReference>